<dbReference type="Proteomes" id="UP000183442">
    <property type="component" value="Unassembled WGS sequence"/>
</dbReference>
<dbReference type="GeneID" id="28489604"/>
<dbReference type="EMBL" id="FOTL01000002">
    <property type="protein sequence ID" value="SFL20579.1"/>
    <property type="molecule type" value="Genomic_DNA"/>
</dbReference>
<feature type="compositionally biased region" description="Basic and acidic residues" evidence="1">
    <location>
        <begin position="210"/>
        <end position="223"/>
    </location>
</feature>
<dbReference type="RefSeq" id="WP_067147467.1">
    <property type="nucleotide sequence ID" value="NZ_CP014265.1"/>
</dbReference>
<gene>
    <name evidence="3" type="ORF">SAMN02910297_00223</name>
    <name evidence="2" type="ORF">YLM1_1293</name>
</gene>
<dbReference type="AlphaFoldDB" id="A0A126R0F0"/>
<dbReference type="EMBL" id="CP014265">
    <property type="protein sequence ID" value="AMK15850.1"/>
    <property type="molecule type" value="Genomic_DNA"/>
</dbReference>
<dbReference type="OrthoDB" id="73903at2157"/>
<dbReference type="KEGG" id="mol:YLM1_1293"/>
<feature type="compositionally biased region" description="Low complexity" evidence="1">
    <location>
        <begin position="227"/>
        <end position="240"/>
    </location>
</feature>
<protein>
    <submittedName>
        <fullName evidence="2">Uncharacterized protein</fullName>
    </submittedName>
</protein>
<reference evidence="3" key="4">
    <citation type="submission" date="2016-10" db="EMBL/GenBank/DDBJ databases">
        <authorList>
            <person name="de Groot N.N."/>
        </authorList>
    </citation>
    <scope>NUCLEOTIDE SEQUENCE [LARGE SCALE GENOMIC DNA]</scope>
    <source>
        <strain evidence="3">DSM 16632</strain>
    </source>
</reference>
<dbReference type="Proteomes" id="UP000066376">
    <property type="component" value="Chromosome"/>
</dbReference>
<dbReference type="STRING" id="294671.YLM1_1293"/>
<dbReference type="PATRIC" id="fig|294671.3.peg.1350"/>
<name>A0A126R0F0_METOL</name>
<evidence type="ECO:0000313" key="4">
    <source>
        <dbReference type="Proteomes" id="UP000066376"/>
    </source>
</evidence>
<evidence type="ECO:0000313" key="2">
    <source>
        <dbReference type="EMBL" id="AMK15850.1"/>
    </source>
</evidence>
<keyword evidence="4" id="KW-1185">Reference proteome</keyword>
<evidence type="ECO:0000256" key="1">
    <source>
        <dbReference type="SAM" id="MobiDB-lite"/>
    </source>
</evidence>
<reference evidence="4" key="2">
    <citation type="submission" date="2016-02" db="EMBL/GenBank/DDBJ databases">
        <title>The draft genome sequence of the rumen methanogen Methanobrevibacter olleyae YLM1.</title>
        <authorList>
            <consortium name="New Zealand Agricultural Greenhouse Gas Research Centre/Pastoral Greenhouse Gas Research Consortium"/>
            <person name="Kelly W.J."/>
            <person name="Li D."/>
            <person name="Lambie S.C."/>
            <person name="Attwood G.T."/>
            <person name="Altermann E."/>
            <person name="Leahy S.C."/>
        </authorList>
    </citation>
    <scope>NUCLEOTIDE SEQUENCE [LARGE SCALE GENOMIC DNA]</scope>
    <source>
        <strain evidence="4">YLM1</strain>
    </source>
</reference>
<reference evidence="5" key="3">
    <citation type="submission" date="2016-10" db="EMBL/GenBank/DDBJ databases">
        <authorList>
            <person name="Varghese N."/>
        </authorList>
    </citation>
    <scope>NUCLEOTIDE SEQUENCE [LARGE SCALE GENOMIC DNA]</scope>
    <source>
        <strain evidence="5">DSM 16632</strain>
    </source>
</reference>
<sequence>MIEERIQILRRAAKVSSRENSEHAWCIITGNEKLVDDIAYNAITAKDRVQILFRESIKILDRYTAKRFDCIMLKGESLKISEIRNRCRENGGASIEITQVHIETVPNLLVIIGPEEPMKSFNGETNRQNAKINILTEDHTSSFIKAELNTKIKLPSFLRNTITPILDMSDVVLSALLISVIDEENIELVKQISQDNSLFSIDLKKTIQDKEKQRIQEETKENKTPANEETQTKNQTQEEK</sequence>
<evidence type="ECO:0000313" key="5">
    <source>
        <dbReference type="Proteomes" id="UP000183442"/>
    </source>
</evidence>
<organism evidence="2 4">
    <name type="scientific">Methanobrevibacter olleyae</name>
    <dbReference type="NCBI Taxonomy" id="294671"/>
    <lineage>
        <taxon>Archaea</taxon>
        <taxon>Methanobacteriati</taxon>
        <taxon>Methanobacteriota</taxon>
        <taxon>Methanomada group</taxon>
        <taxon>Methanobacteria</taxon>
        <taxon>Methanobacteriales</taxon>
        <taxon>Methanobacteriaceae</taxon>
        <taxon>Methanobrevibacter</taxon>
    </lineage>
</organism>
<feature type="region of interest" description="Disordered" evidence="1">
    <location>
        <begin position="210"/>
        <end position="240"/>
    </location>
</feature>
<proteinExistence type="predicted"/>
<evidence type="ECO:0000313" key="3">
    <source>
        <dbReference type="EMBL" id="SFL20579.1"/>
    </source>
</evidence>
<accession>A0A126R0F0</accession>
<reference evidence="2 4" key="1">
    <citation type="journal article" date="2016" name="Genome Announc.">
        <title>Draft Genome Sequence of the Rumen Methanogen Methanobrevibacter olleyae YLM1.</title>
        <authorList>
            <person name="Kelly W.J."/>
            <person name="Li D."/>
            <person name="Lambie S.C."/>
            <person name="Cox F."/>
            <person name="Attwood G.T."/>
            <person name="Altermann E."/>
            <person name="Leahy S.C."/>
        </authorList>
    </citation>
    <scope>NUCLEOTIDE SEQUENCE [LARGE SCALE GENOMIC DNA]</scope>
    <source>
        <strain evidence="2 4">YLM1</strain>
    </source>
</reference>